<accession>A0ABS9X4W6</accession>
<gene>
    <name evidence="1" type="ORF">L3081_19960</name>
</gene>
<organism evidence="1 2">
    <name type="scientific">Colwellia maritima</name>
    <dbReference type="NCBI Taxonomy" id="2912588"/>
    <lineage>
        <taxon>Bacteria</taxon>
        <taxon>Pseudomonadati</taxon>
        <taxon>Pseudomonadota</taxon>
        <taxon>Gammaproteobacteria</taxon>
        <taxon>Alteromonadales</taxon>
        <taxon>Colwelliaceae</taxon>
        <taxon>Colwellia</taxon>
    </lineage>
</organism>
<reference evidence="1" key="1">
    <citation type="submission" date="2022-01" db="EMBL/GenBank/DDBJ databases">
        <title>Colwellia maritima, isolated from seawater.</title>
        <authorList>
            <person name="Kristyanto S."/>
            <person name="Jung J."/>
            <person name="Jeon C.O."/>
        </authorList>
    </citation>
    <scope>NUCLEOTIDE SEQUENCE</scope>
    <source>
        <strain evidence="1">MSW7</strain>
    </source>
</reference>
<name>A0ABS9X4W6_9GAMM</name>
<keyword evidence="2" id="KW-1185">Reference proteome</keyword>
<protein>
    <submittedName>
        <fullName evidence="1">Uncharacterized protein</fullName>
    </submittedName>
</protein>
<sequence length="275" mass="30765">MKLPTQLQWVAGELKWFIAYADLSDTTTITVNVLTHAGKFSDNVLIDTTNNSVLPTVIPADSANITENSLIPVVANYIESAQISEQVLVTHNSQFELSPLSSSGYQWLSLEDLDNKAINIRVNNGQQQDVQLNLVANVAEQSNVIVLSPDNNQRFEEGELAKVVYSSNSLDSDVYRFTQISLFDFNRNLVATVLSSQESGKLDIRLPSVEQLDTFYINVRSYYGEQFRYSDREIGIRIAPKFQVPMPELSGITSQVFLSGVMQIIICLMKLMINT</sequence>
<dbReference type="RefSeq" id="WP_242288011.1">
    <property type="nucleotide sequence ID" value="NZ_JAKKSL010000004.1"/>
</dbReference>
<proteinExistence type="predicted"/>
<dbReference type="EMBL" id="JAKKSL010000004">
    <property type="protein sequence ID" value="MCI2285234.1"/>
    <property type="molecule type" value="Genomic_DNA"/>
</dbReference>
<dbReference type="Proteomes" id="UP001139646">
    <property type="component" value="Unassembled WGS sequence"/>
</dbReference>
<evidence type="ECO:0000313" key="1">
    <source>
        <dbReference type="EMBL" id="MCI2285234.1"/>
    </source>
</evidence>
<comment type="caution">
    <text evidence="1">The sequence shown here is derived from an EMBL/GenBank/DDBJ whole genome shotgun (WGS) entry which is preliminary data.</text>
</comment>
<evidence type="ECO:0000313" key="2">
    <source>
        <dbReference type="Proteomes" id="UP001139646"/>
    </source>
</evidence>